<dbReference type="HOGENOM" id="CLU_177930_0_0_1"/>
<evidence type="ECO:0008006" key="5">
    <source>
        <dbReference type="Google" id="ProtNLM"/>
    </source>
</evidence>
<dbReference type="InterPro" id="IPR010982">
    <property type="entry name" value="Lambda_DNA-bd_dom_sf"/>
</dbReference>
<proteinExistence type="inferred from homology"/>
<dbReference type="InterPro" id="IPR001387">
    <property type="entry name" value="Cro/C1-type_HTH"/>
</dbReference>
<reference evidence="4" key="2">
    <citation type="submission" date="2015-01" db="EMBL/GenBank/DDBJ databases">
        <title>Evolutionary Origins and Diversification of the Mycorrhizal Mutualists.</title>
        <authorList>
            <consortium name="DOE Joint Genome Institute"/>
            <consortium name="Mycorrhizal Genomics Consortium"/>
            <person name="Kohler A."/>
            <person name="Kuo A."/>
            <person name="Nagy L.G."/>
            <person name="Floudas D."/>
            <person name="Copeland A."/>
            <person name="Barry K.W."/>
            <person name="Cichocki N."/>
            <person name="Veneault-Fourrey C."/>
            <person name="LaButti K."/>
            <person name="Lindquist E.A."/>
            <person name="Lipzen A."/>
            <person name="Lundell T."/>
            <person name="Morin E."/>
            <person name="Murat C."/>
            <person name="Riley R."/>
            <person name="Ohm R."/>
            <person name="Sun H."/>
            <person name="Tunlid A."/>
            <person name="Henrissat B."/>
            <person name="Grigoriev I.V."/>
            <person name="Hibbett D.S."/>
            <person name="Martin F."/>
        </authorList>
    </citation>
    <scope>NUCLEOTIDE SEQUENCE [LARGE SCALE GENOMIC DNA]</scope>
    <source>
        <strain evidence="4">Ve08.2h10</strain>
    </source>
</reference>
<protein>
    <recommendedName>
        <fullName evidence="5">HTH cro/C1-type domain-containing protein</fullName>
    </recommendedName>
</protein>
<dbReference type="Proteomes" id="UP000054538">
    <property type="component" value="Unassembled WGS sequence"/>
</dbReference>
<name>A0A0D0E386_9AGAM</name>
<dbReference type="CDD" id="cd00093">
    <property type="entry name" value="HTH_XRE"/>
    <property type="match status" value="1"/>
</dbReference>
<dbReference type="AlphaFoldDB" id="A0A0D0E386"/>
<accession>A0A0D0E386</accession>
<organism evidence="3 4">
    <name type="scientific">Paxillus rubicundulus Ve08.2h10</name>
    <dbReference type="NCBI Taxonomy" id="930991"/>
    <lineage>
        <taxon>Eukaryota</taxon>
        <taxon>Fungi</taxon>
        <taxon>Dikarya</taxon>
        <taxon>Basidiomycota</taxon>
        <taxon>Agaricomycotina</taxon>
        <taxon>Agaricomycetes</taxon>
        <taxon>Agaricomycetidae</taxon>
        <taxon>Boletales</taxon>
        <taxon>Paxilineae</taxon>
        <taxon>Paxillaceae</taxon>
        <taxon>Paxillus</taxon>
    </lineage>
</organism>
<sequence length="78" mass="8189">MAQSHQCAAVAGAMQRKGLSYAQIATQIGSTEQRVQQLCKGEVHPSQAEFNGLAQVLGLTNAPSDAAHRSVQARSAAR</sequence>
<dbReference type="GO" id="GO:0003677">
    <property type="term" value="F:DNA binding"/>
    <property type="evidence" value="ECO:0007669"/>
    <property type="project" value="InterPro"/>
</dbReference>
<dbReference type="OrthoDB" id="3226546at2759"/>
<dbReference type="Gene3D" id="1.10.260.40">
    <property type="entry name" value="lambda repressor-like DNA-binding domains"/>
    <property type="match status" value="1"/>
</dbReference>
<comment type="function">
    <text evidence="2">Transcriptional coactivator that stimulates GCN4-dependent transcriptional activity by bridging the DNA-binding region of GCN4 and TBP (SPT15), thereby recruiting TBP to GCN4-bound promoters. Involved in induction of the ribosome quality control (RQC) pathway; a pathway that degrades nascent peptide chains during problematic translation. Required to prevent stalled ribosomes from frameshifting.</text>
</comment>
<reference evidence="3 4" key="1">
    <citation type="submission" date="2014-04" db="EMBL/GenBank/DDBJ databases">
        <authorList>
            <consortium name="DOE Joint Genome Institute"/>
            <person name="Kuo A."/>
            <person name="Kohler A."/>
            <person name="Jargeat P."/>
            <person name="Nagy L.G."/>
            <person name="Floudas D."/>
            <person name="Copeland A."/>
            <person name="Barry K.W."/>
            <person name="Cichocki N."/>
            <person name="Veneault-Fourrey C."/>
            <person name="LaButti K."/>
            <person name="Lindquist E.A."/>
            <person name="Lipzen A."/>
            <person name="Lundell T."/>
            <person name="Morin E."/>
            <person name="Murat C."/>
            <person name="Sun H."/>
            <person name="Tunlid A."/>
            <person name="Henrissat B."/>
            <person name="Grigoriev I.V."/>
            <person name="Hibbett D.S."/>
            <person name="Martin F."/>
            <person name="Nordberg H.P."/>
            <person name="Cantor M.N."/>
            <person name="Hua S.X."/>
        </authorList>
    </citation>
    <scope>NUCLEOTIDE SEQUENCE [LARGE SCALE GENOMIC DNA]</scope>
    <source>
        <strain evidence="3 4">Ve08.2h10</strain>
    </source>
</reference>
<dbReference type="EMBL" id="KN824886">
    <property type="protein sequence ID" value="KIK98621.1"/>
    <property type="molecule type" value="Genomic_DNA"/>
</dbReference>
<dbReference type="Pfam" id="PF13560">
    <property type="entry name" value="HTH_31"/>
    <property type="match status" value="1"/>
</dbReference>
<evidence type="ECO:0000313" key="3">
    <source>
        <dbReference type="EMBL" id="KIK98621.1"/>
    </source>
</evidence>
<keyword evidence="4" id="KW-1185">Reference proteome</keyword>
<comment type="similarity">
    <text evidence="1">Belongs to the MBF1 family.</text>
</comment>
<evidence type="ECO:0000256" key="1">
    <source>
        <dbReference type="ARBA" id="ARBA00009802"/>
    </source>
</evidence>
<evidence type="ECO:0000313" key="4">
    <source>
        <dbReference type="Proteomes" id="UP000054538"/>
    </source>
</evidence>
<dbReference type="InParanoid" id="A0A0D0E386"/>
<evidence type="ECO:0000256" key="2">
    <source>
        <dbReference type="ARBA" id="ARBA00035107"/>
    </source>
</evidence>
<dbReference type="SUPFAM" id="SSF47413">
    <property type="entry name" value="lambda repressor-like DNA-binding domains"/>
    <property type="match status" value="1"/>
</dbReference>
<gene>
    <name evidence="3" type="ORF">PAXRUDRAFT_823664</name>
</gene>